<dbReference type="EMBL" id="CABFNP030001177">
    <property type="protein sequence ID" value="CAI6091534.1"/>
    <property type="molecule type" value="Genomic_DNA"/>
</dbReference>
<accession>A0AA35M7K5</accession>
<dbReference type="PANTHER" id="PTHR31569:SF4">
    <property type="entry name" value="SWIM-TYPE DOMAIN-CONTAINING PROTEIN"/>
    <property type="match status" value="1"/>
</dbReference>
<dbReference type="AlphaFoldDB" id="A0AA35M7K5"/>
<evidence type="ECO:0000313" key="2">
    <source>
        <dbReference type="EMBL" id="CAI6091534.1"/>
    </source>
</evidence>
<feature type="compositionally biased region" description="Basic and acidic residues" evidence="1">
    <location>
        <begin position="254"/>
        <end position="268"/>
    </location>
</feature>
<name>A0AA35M7K5_9HYPO</name>
<feature type="region of interest" description="Disordered" evidence="1">
    <location>
        <begin position="246"/>
        <end position="271"/>
    </location>
</feature>
<dbReference type="Proteomes" id="UP001160390">
    <property type="component" value="Unassembled WGS sequence"/>
</dbReference>
<protein>
    <recommendedName>
        <fullName evidence="4">MULE transposase domain-containing protein</fullName>
    </recommendedName>
</protein>
<keyword evidence="3" id="KW-1185">Reference proteome</keyword>
<evidence type="ECO:0008006" key="4">
    <source>
        <dbReference type="Google" id="ProtNLM"/>
    </source>
</evidence>
<dbReference type="InterPro" id="IPR052579">
    <property type="entry name" value="Zinc_finger_SWIM"/>
</dbReference>
<comment type="caution">
    <text evidence="2">The sequence shown here is derived from an EMBL/GenBank/DDBJ whole genome shotgun (WGS) entry which is preliminary data.</text>
</comment>
<feature type="region of interest" description="Disordered" evidence="1">
    <location>
        <begin position="310"/>
        <end position="331"/>
    </location>
</feature>
<evidence type="ECO:0000313" key="3">
    <source>
        <dbReference type="Proteomes" id="UP001160390"/>
    </source>
</evidence>
<organism evidence="2 3">
    <name type="scientific">Clonostachys chloroleuca</name>
    <dbReference type="NCBI Taxonomy" id="1926264"/>
    <lineage>
        <taxon>Eukaryota</taxon>
        <taxon>Fungi</taxon>
        <taxon>Dikarya</taxon>
        <taxon>Ascomycota</taxon>
        <taxon>Pezizomycotina</taxon>
        <taxon>Sordariomycetes</taxon>
        <taxon>Hypocreomycetidae</taxon>
        <taxon>Hypocreales</taxon>
        <taxon>Bionectriaceae</taxon>
        <taxon>Clonostachys</taxon>
    </lineage>
</organism>
<evidence type="ECO:0000256" key="1">
    <source>
        <dbReference type="SAM" id="MobiDB-lite"/>
    </source>
</evidence>
<feature type="compositionally biased region" description="Polar residues" evidence="1">
    <location>
        <begin position="322"/>
        <end position="331"/>
    </location>
</feature>
<sequence>MQEHQIPPPRITITDRELALINAIEYQPSLKDSVYLLCRWHININVLAKCKGMFPGAKRVNSIVQRDPSFQAFLQDWGKLKDRFITYLVNRHHHLGHVTNSIVESLHSQIKRFLWSSKTDFNTIIDRFNDFWKHQIENIQNLQAIQIYKLSTFSIKPLYLPIREQVSSYALKILKDEHRAVELKPNRDLLIAATAAVAWGLPCHHLIHTRLFHNRSLTLDDFDPHWHREAPKAGADVPFEPLTICRKGRPRGTLHLDKSRGNRRDPPSHETAASLEALEARLPSLIAPAKLETPQLTGLAYIKQVAPRKAQQARCQTPPDELSQNADHNSLTDFNITILAQQFDRRKEEEEEEESDN</sequence>
<reference evidence="2" key="1">
    <citation type="submission" date="2023-01" db="EMBL/GenBank/DDBJ databases">
        <authorList>
            <person name="Piombo E."/>
        </authorList>
    </citation>
    <scope>NUCLEOTIDE SEQUENCE</scope>
</reference>
<gene>
    <name evidence="2" type="ORF">CCHLO57077_00018174</name>
</gene>
<proteinExistence type="predicted"/>
<dbReference type="PANTHER" id="PTHR31569">
    <property type="entry name" value="SWIM-TYPE DOMAIN-CONTAINING PROTEIN"/>
    <property type="match status" value="1"/>
</dbReference>